<accession>A0ABR8TNH4</accession>
<protein>
    <submittedName>
        <fullName evidence="3">YciI family protein</fullName>
    </submittedName>
</protein>
<evidence type="ECO:0000313" key="4">
    <source>
        <dbReference type="Proteomes" id="UP000611945"/>
    </source>
</evidence>
<sequence>MKYLCLVYSDEQLLHSLPDSPRDEECQACGDALRSSGRLIAAEALESVRTATTLRMRNGQLSITDGPFAETKEQLAGFYLIEARDLNEAMQIAARIPPVRVGAVEVRPVRTLNVPADVPTAFERN</sequence>
<gene>
    <name evidence="3" type="ORF">H9642_08950</name>
</gene>
<dbReference type="InterPro" id="IPR011008">
    <property type="entry name" value="Dimeric_a/b-barrel"/>
</dbReference>
<dbReference type="RefSeq" id="WP_251836085.1">
    <property type="nucleotide sequence ID" value="NZ_JACSQG010000003.1"/>
</dbReference>
<comment type="similarity">
    <text evidence="1">Belongs to the YciI family.</text>
</comment>
<dbReference type="InterPro" id="IPR005545">
    <property type="entry name" value="YCII"/>
</dbReference>
<keyword evidence="4" id="KW-1185">Reference proteome</keyword>
<dbReference type="SUPFAM" id="SSF54909">
    <property type="entry name" value="Dimeric alpha+beta barrel"/>
    <property type="match status" value="1"/>
</dbReference>
<comment type="caution">
    <text evidence="3">The sequence shown here is derived from an EMBL/GenBank/DDBJ whole genome shotgun (WGS) entry which is preliminary data.</text>
</comment>
<name>A0ABR8TNH4_9PSED</name>
<dbReference type="EMBL" id="JACSQG010000003">
    <property type="protein sequence ID" value="MBD7977320.1"/>
    <property type="molecule type" value="Genomic_DNA"/>
</dbReference>
<reference evidence="3 4" key="1">
    <citation type="submission" date="2020-08" db="EMBL/GenBank/DDBJ databases">
        <title>A Genomic Blueprint of the Chicken Gut Microbiome.</title>
        <authorList>
            <person name="Gilroy R."/>
            <person name="Ravi A."/>
            <person name="Getino M."/>
            <person name="Pursley I."/>
            <person name="Horton D.L."/>
            <person name="Alikhan N.-F."/>
            <person name="Baker D."/>
            <person name="Gharbi K."/>
            <person name="Hall N."/>
            <person name="Watson M."/>
            <person name="Adriaenssens E.M."/>
            <person name="Foster-Nyarko E."/>
            <person name="Jarju S."/>
            <person name="Secka A."/>
            <person name="Antonio M."/>
            <person name="Oren A."/>
            <person name="Chaudhuri R."/>
            <person name="La Ragione R.M."/>
            <person name="Hildebrand F."/>
            <person name="Pallen M.J."/>
        </authorList>
    </citation>
    <scope>NUCLEOTIDE SEQUENCE [LARGE SCALE GENOMIC DNA]</scope>
    <source>
        <strain evidence="3 4">Sa2CUA2</strain>
    </source>
</reference>
<proteinExistence type="inferred from homology"/>
<dbReference type="PANTHER" id="PTHR35174">
    <property type="entry name" value="BLL7171 PROTEIN-RELATED"/>
    <property type="match status" value="1"/>
</dbReference>
<dbReference type="Proteomes" id="UP000611945">
    <property type="component" value="Unassembled WGS sequence"/>
</dbReference>
<evidence type="ECO:0000256" key="1">
    <source>
        <dbReference type="ARBA" id="ARBA00007689"/>
    </source>
</evidence>
<feature type="domain" description="YCII-related" evidence="2">
    <location>
        <begin position="1"/>
        <end position="111"/>
    </location>
</feature>
<dbReference type="Gene3D" id="3.30.70.1060">
    <property type="entry name" value="Dimeric alpha+beta barrel"/>
    <property type="match status" value="1"/>
</dbReference>
<organism evidence="3 4">
    <name type="scientific">Serpens gallinarum</name>
    <dbReference type="NCBI Taxonomy" id="2763075"/>
    <lineage>
        <taxon>Bacteria</taxon>
        <taxon>Pseudomonadati</taxon>
        <taxon>Pseudomonadota</taxon>
        <taxon>Gammaproteobacteria</taxon>
        <taxon>Pseudomonadales</taxon>
        <taxon>Pseudomonadaceae</taxon>
        <taxon>Pseudomonas</taxon>
    </lineage>
</organism>
<evidence type="ECO:0000313" key="3">
    <source>
        <dbReference type="EMBL" id="MBD7977320.1"/>
    </source>
</evidence>
<dbReference type="PANTHER" id="PTHR35174:SF3">
    <property type="entry name" value="BLL7171 PROTEIN"/>
    <property type="match status" value="1"/>
</dbReference>
<dbReference type="Pfam" id="PF03795">
    <property type="entry name" value="YCII"/>
    <property type="match status" value="1"/>
</dbReference>
<evidence type="ECO:0000259" key="2">
    <source>
        <dbReference type="Pfam" id="PF03795"/>
    </source>
</evidence>